<name>M1DAR7_SOLTU</name>
<evidence type="ECO:0000313" key="2">
    <source>
        <dbReference type="Proteomes" id="UP000011115"/>
    </source>
</evidence>
<dbReference type="HOGENOM" id="CLU_2403830_0_0_1"/>
<reference evidence="1" key="2">
    <citation type="submission" date="2015-06" db="UniProtKB">
        <authorList>
            <consortium name="EnsemblPlants"/>
        </authorList>
    </citation>
    <scope>IDENTIFICATION</scope>
    <source>
        <strain evidence="1">DM1-3 516 R44</strain>
    </source>
</reference>
<dbReference type="AlphaFoldDB" id="M1DAR7"/>
<dbReference type="InParanoid" id="M1DAR7"/>
<sequence>MQKKIIEASRNGLYGRNFQPIQGGHSYFEGRGGLDTPYGHLHTLGEVPLPKVPKMPSVVPPTIIPKVVVDVNVEDEVDRLDEELAEKIDEESL</sequence>
<keyword evidence="2" id="KW-1185">Reference proteome</keyword>
<dbReference type="Gramene" id="PGSC0003DMT400085995">
    <property type="protein sequence ID" value="PGSC0003DMT400085995"/>
    <property type="gene ID" value="PGSC0003DMG400035566"/>
</dbReference>
<protein>
    <submittedName>
        <fullName evidence="1">Uncharacterized protein</fullName>
    </submittedName>
</protein>
<organism evidence="1 2">
    <name type="scientific">Solanum tuberosum</name>
    <name type="common">Potato</name>
    <dbReference type="NCBI Taxonomy" id="4113"/>
    <lineage>
        <taxon>Eukaryota</taxon>
        <taxon>Viridiplantae</taxon>
        <taxon>Streptophyta</taxon>
        <taxon>Embryophyta</taxon>
        <taxon>Tracheophyta</taxon>
        <taxon>Spermatophyta</taxon>
        <taxon>Magnoliopsida</taxon>
        <taxon>eudicotyledons</taxon>
        <taxon>Gunneridae</taxon>
        <taxon>Pentapetalae</taxon>
        <taxon>asterids</taxon>
        <taxon>lamiids</taxon>
        <taxon>Solanales</taxon>
        <taxon>Solanaceae</taxon>
        <taxon>Solanoideae</taxon>
        <taxon>Solaneae</taxon>
        <taxon>Solanum</taxon>
    </lineage>
</organism>
<proteinExistence type="predicted"/>
<reference evidence="2" key="1">
    <citation type="journal article" date="2011" name="Nature">
        <title>Genome sequence and analysis of the tuber crop potato.</title>
        <authorList>
            <consortium name="The Potato Genome Sequencing Consortium"/>
        </authorList>
    </citation>
    <scope>NUCLEOTIDE SEQUENCE [LARGE SCALE GENOMIC DNA]</scope>
    <source>
        <strain evidence="2">cv. DM1-3 516 R44</strain>
    </source>
</reference>
<accession>M1DAR7</accession>
<dbReference type="EnsemblPlants" id="PGSC0003DMT400085995">
    <property type="protein sequence ID" value="PGSC0003DMT400085995"/>
    <property type="gene ID" value="PGSC0003DMG400035566"/>
</dbReference>
<dbReference type="PaxDb" id="4113-PGSC0003DMT400085995"/>
<dbReference type="Proteomes" id="UP000011115">
    <property type="component" value="Unassembled WGS sequence"/>
</dbReference>
<evidence type="ECO:0000313" key="1">
    <source>
        <dbReference type="EnsemblPlants" id="PGSC0003DMT400085995"/>
    </source>
</evidence>